<evidence type="ECO:0000313" key="2">
    <source>
        <dbReference type="Proteomes" id="UP000182413"/>
    </source>
</evidence>
<dbReference type="Proteomes" id="UP000182413">
    <property type="component" value="Unassembled WGS sequence"/>
</dbReference>
<protein>
    <recommendedName>
        <fullName evidence="3">Morphogenetic protein</fullName>
    </recommendedName>
</protein>
<gene>
    <name evidence="1" type="ORF">SAMN05216575_10991</name>
</gene>
<dbReference type="EMBL" id="FNAE01000009">
    <property type="protein sequence ID" value="SDF63241.1"/>
    <property type="molecule type" value="Genomic_DNA"/>
</dbReference>
<reference evidence="1 2" key="1">
    <citation type="submission" date="2016-10" db="EMBL/GenBank/DDBJ databases">
        <authorList>
            <person name="de Groot N.N."/>
        </authorList>
    </citation>
    <scope>NUCLEOTIDE SEQUENCE [LARGE SCALE GENOMIC DNA]</scope>
    <source>
        <strain evidence="1 2">JCM 10630</strain>
    </source>
</reference>
<evidence type="ECO:0008006" key="3">
    <source>
        <dbReference type="Google" id="ProtNLM"/>
    </source>
</evidence>
<dbReference type="RefSeq" id="WP_202907458.1">
    <property type="nucleotide sequence ID" value="NZ_CBCSET010000008.1"/>
</dbReference>
<accession>A0A1G7MNH9</accession>
<proteinExistence type="predicted"/>
<dbReference type="AlphaFoldDB" id="A0A1G7MNH9"/>
<evidence type="ECO:0000313" key="1">
    <source>
        <dbReference type="EMBL" id="SDF63241.1"/>
    </source>
</evidence>
<name>A0A1G7MNH9_9GAMM</name>
<sequence>MEGGTVKERPILFSAPMVHAILEGRKTVTRRLMKPQPSPCDADDQRGGHLWPSREHQTMLHVQEELQQWTGLAGHACPYGEPGERLWVRETWSDVNLQGAPGIAYRADDEVRDLMEDKSFLDERGAFNYDDPRCKPYHFACWSEDLLAGTEGRWRPSIHMPRWVSRILLEITAVRVERLQDISGDQAEAEGVDAAMCRQFLETSPSRFECKEAVIHGFAGLWASINGNESWHANPWVWVVEFKRVEQSA</sequence>
<organism evidence="1 2">
    <name type="scientific">Ectopseudomonas alcaliphila</name>
    <dbReference type="NCBI Taxonomy" id="101564"/>
    <lineage>
        <taxon>Bacteria</taxon>
        <taxon>Pseudomonadati</taxon>
        <taxon>Pseudomonadota</taxon>
        <taxon>Gammaproteobacteria</taxon>
        <taxon>Pseudomonadales</taxon>
        <taxon>Pseudomonadaceae</taxon>
        <taxon>Ectopseudomonas</taxon>
    </lineage>
</organism>